<reference evidence="5" key="3">
    <citation type="submission" date="2025-09" db="UniProtKB">
        <authorList>
            <consortium name="Ensembl"/>
        </authorList>
    </citation>
    <scope>IDENTIFICATION</scope>
</reference>
<dbReference type="PROSITE" id="PS50835">
    <property type="entry name" value="IG_LIKE"/>
    <property type="match status" value="1"/>
</dbReference>
<dbReference type="HOGENOM" id="CLU_077975_9_4_1"/>
<evidence type="ECO:0000313" key="5">
    <source>
        <dbReference type="Ensembl" id="ENSMLUP00000018007.1"/>
    </source>
</evidence>
<dbReference type="GO" id="GO:0005886">
    <property type="term" value="C:plasma membrane"/>
    <property type="evidence" value="ECO:0007669"/>
    <property type="project" value="TreeGrafter"/>
</dbReference>
<evidence type="ECO:0000256" key="1">
    <source>
        <dbReference type="ARBA" id="ARBA00022729"/>
    </source>
</evidence>
<dbReference type="InParanoid" id="G1Q2S4"/>
<dbReference type="SUPFAM" id="SSF48726">
    <property type="entry name" value="Immunoglobulin"/>
    <property type="match status" value="1"/>
</dbReference>
<dbReference type="GO" id="GO:0007166">
    <property type="term" value="P:cell surface receptor signaling pathway"/>
    <property type="evidence" value="ECO:0007669"/>
    <property type="project" value="TreeGrafter"/>
</dbReference>
<dbReference type="PANTHER" id="PTHR23268:SF75">
    <property type="entry name" value="T CELL RECEPTOR BETA VARIABLE 13"/>
    <property type="match status" value="1"/>
</dbReference>
<dbReference type="Proteomes" id="UP000001074">
    <property type="component" value="Unassembled WGS sequence"/>
</dbReference>
<dbReference type="Gene3D" id="2.60.40.10">
    <property type="entry name" value="Immunoglobulins"/>
    <property type="match status" value="1"/>
</dbReference>
<dbReference type="InterPro" id="IPR050413">
    <property type="entry name" value="TCR_beta_variable"/>
</dbReference>
<evidence type="ECO:0000313" key="6">
    <source>
        <dbReference type="Proteomes" id="UP000001074"/>
    </source>
</evidence>
<feature type="domain" description="Ig-like" evidence="4">
    <location>
        <begin position="57"/>
        <end position="135"/>
    </location>
</feature>
<feature type="transmembrane region" description="Helical" evidence="3">
    <location>
        <begin position="26"/>
        <end position="46"/>
    </location>
</feature>
<dbReference type="AlphaFoldDB" id="G1Q2S4"/>
<dbReference type="EMBL" id="AAPE02063949">
    <property type="status" value="NOT_ANNOTATED_CDS"/>
    <property type="molecule type" value="Genomic_DNA"/>
</dbReference>
<name>G1Q2S4_MYOLU</name>
<dbReference type="GO" id="GO:0002376">
    <property type="term" value="P:immune system process"/>
    <property type="evidence" value="ECO:0007669"/>
    <property type="project" value="UniProtKB-KW"/>
</dbReference>
<evidence type="ECO:0000259" key="4">
    <source>
        <dbReference type="PROSITE" id="PS50835"/>
    </source>
</evidence>
<reference evidence="5" key="2">
    <citation type="submission" date="2025-08" db="UniProtKB">
        <authorList>
            <consortium name="Ensembl"/>
        </authorList>
    </citation>
    <scope>IDENTIFICATION</scope>
</reference>
<keyword evidence="3" id="KW-0812">Transmembrane</keyword>
<dbReference type="InterPro" id="IPR013106">
    <property type="entry name" value="Ig_V-set"/>
</dbReference>
<dbReference type="GeneTree" id="ENSGT00940000154270"/>
<keyword evidence="6" id="KW-1185">Reference proteome</keyword>
<sequence>SLTPNTRAQSGEMASLFLSKSSSGPWLLYYMALCLLRAGTVAAGITQSPRHIIKGRGGKAILKCQPISGHRSVYWYQQTLGHGPQFLISLYEKEEEQKGNIPDRFSAKQFSDYSSELAMSALQLGDSAVYLCASS</sequence>
<evidence type="ECO:0000256" key="3">
    <source>
        <dbReference type="SAM" id="Phobius"/>
    </source>
</evidence>
<dbReference type="SMART" id="SM00406">
    <property type="entry name" value="IGv"/>
    <property type="match status" value="1"/>
</dbReference>
<dbReference type="OMA" id="IPISEHN"/>
<keyword evidence="3" id="KW-1133">Transmembrane helix</keyword>
<keyword evidence="3" id="KW-0472">Membrane</keyword>
<organism evidence="5 6">
    <name type="scientific">Myotis lucifugus</name>
    <name type="common">Little brown bat</name>
    <dbReference type="NCBI Taxonomy" id="59463"/>
    <lineage>
        <taxon>Eukaryota</taxon>
        <taxon>Metazoa</taxon>
        <taxon>Chordata</taxon>
        <taxon>Craniata</taxon>
        <taxon>Vertebrata</taxon>
        <taxon>Euteleostomi</taxon>
        <taxon>Mammalia</taxon>
        <taxon>Eutheria</taxon>
        <taxon>Laurasiatheria</taxon>
        <taxon>Chiroptera</taxon>
        <taxon>Yangochiroptera</taxon>
        <taxon>Vespertilionidae</taxon>
        <taxon>Myotis</taxon>
    </lineage>
</organism>
<dbReference type="eggNOG" id="ENOG502SNBC">
    <property type="taxonomic scope" value="Eukaryota"/>
</dbReference>
<dbReference type="InterPro" id="IPR013783">
    <property type="entry name" value="Ig-like_fold"/>
</dbReference>
<reference evidence="5 6" key="1">
    <citation type="journal article" date="2011" name="Nature">
        <title>A high-resolution map of human evolutionary constraint using 29 mammals.</title>
        <authorList>
            <person name="Lindblad-Toh K."/>
            <person name="Garber M."/>
            <person name="Zuk O."/>
            <person name="Lin M.F."/>
            <person name="Parker B.J."/>
            <person name="Washietl S."/>
            <person name="Kheradpour P."/>
            <person name="Ernst J."/>
            <person name="Jordan G."/>
            <person name="Mauceli E."/>
            <person name="Ward L.D."/>
            <person name="Lowe C.B."/>
            <person name="Holloway A.K."/>
            <person name="Clamp M."/>
            <person name="Gnerre S."/>
            <person name="Alfoldi J."/>
            <person name="Beal K."/>
            <person name="Chang J."/>
            <person name="Clawson H."/>
            <person name="Cuff J."/>
            <person name="Di Palma F."/>
            <person name="Fitzgerald S."/>
            <person name="Flicek P."/>
            <person name="Guttman M."/>
            <person name="Hubisz M.J."/>
            <person name="Jaffe D.B."/>
            <person name="Jungreis I."/>
            <person name="Kent W.J."/>
            <person name="Kostka D."/>
            <person name="Lara M."/>
            <person name="Martins A.L."/>
            <person name="Massingham T."/>
            <person name="Moltke I."/>
            <person name="Raney B.J."/>
            <person name="Rasmussen M.D."/>
            <person name="Robinson J."/>
            <person name="Stark A."/>
            <person name="Vilella A.J."/>
            <person name="Wen J."/>
            <person name="Xie X."/>
            <person name="Zody M.C."/>
            <person name="Baldwin J."/>
            <person name="Bloom T."/>
            <person name="Chin C.W."/>
            <person name="Heiman D."/>
            <person name="Nicol R."/>
            <person name="Nusbaum C."/>
            <person name="Young S."/>
            <person name="Wilkinson J."/>
            <person name="Worley K.C."/>
            <person name="Kovar C.L."/>
            <person name="Muzny D.M."/>
            <person name="Gibbs R.A."/>
            <person name="Cree A."/>
            <person name="Dihn H.H."/>
            <person name="Fowler G."/>
            <person name="Jhangiani S."/>
            <person name="Joshi V."/>
            <person name="Lee S."/>
            <person name="Lewis L.R."/>
            <person name="Nazareth L.V."/>
            <person name="Okwuonu G."/>
            <person name="Santibanez J."/>
            <person name="Warren W.C."/>
            <person name="Mardis E.R."/>
            <person name="Weinstock G.M."/>
            <person name="Wilson R.K."/>
            <person name="Delehaunty K."/>
            <person name="Dooling D."/>
            <person name="Fronik C."/>
            <person name="Fulton L."/>
            <person name="Fulton B."/>
            <person name="Graves T."/>
            <person name="Minx P."/>
            <person name="Sodergren E."/>
            <person name="Birney E."/>
            <person name="Margulies E.H."/>
            <person name="Herrero J."/>
            <person name="Green E.D."/>
            <person name="Haussler D."/>
            <person name="Siepel A."/>
            <person name="Goldman N."/>
            <person name="Pollard K.S."/>
            <person name="Pedersen J.S."/>
            <person name="Lander E.S."/>
            <person name="Kellis M."/>
        </authorList>
    </citation>
    <scope>NUCLEOTIDE SEQUENCE [LARGE SCALE GENOMIC DNA]</scope>
</reference>
<dbReference type="InterPro" id="IPR007110">
    <property type="entry name" value="Ig-like_dom"/>
</dbReference>
<keyword evidence="2" id="KW-0391">Immunity</keyword>
<proteinExistence type="predicted"/>
<dbReference type="PANTHER" id="PTHR23268">
    <property type="entry name" value="T-CELL RECEPTOR BETA CHAIN"/>
    <property type="match status" value="1"/>
</dbReference>
<dbReference type="InterPro" id="IPR036179">
    <property type="entry name" value="Ig-like_dom_sf"/>
</dbReference>
<protein>
    <recommendedName>
        <fullName evidence="4">Ig-like domain-containing protein</fullName>
    </recommendedName>
</protein>
<dbReference type="Pfam" id="PF07686">
    <property type="entry name" value="V-set"/>
    <property type="match status" value="1"/>
</dbReference>
<keyword evidence="1" id="KW-0732">Signal</keyword>
<dbReference type="Ensembl" id="ENSMLUT00000023264.1">
    <property type="protein sequence ID" value="ENSMLUP00000018007.1"/>
    <property type="gene ID" value="ENSMLUG00000011024.2"/>
</dbReference>
<accession>G1Q2S4</accession>
<evidence type="ECO:0000256" key="2">
    <source>
        <dbReference type="ARBA" id="ARBA00022859"/>
    </source>
</evidence>
<dbReference type="STRING" id="59463.ENSMLUP00000018007"/>